<keyword evidence="4 9" id="KW-0378">Hydrolase</keyword>
<dbReference type="PROSITE" id="PS50240">
    <property type="entry name" value="TRYPSIN_DOM"/>
    <property type="match status" value="2"/>
</dbReference>
<dbReference type="Pfam" id="PF00089">
    <property type="entry name" value="Trypsin"/>
    <property type="match status" value="2"/>
</dbReference>
<dbReference type="InterPro" id="IPR018114">
    <property type="entry name" value="TRYPSIN_HIS"/>
</dbReference>
<dbReference type="SMART" id="SM00042">
    <property type="entry name" value="CUB"/>
    <property type="match status" value="4"/>
</dbReference>
<sequence length="1928" mass="212482">MASFWTVAFMKKSVPVLVLLSASWVSAQDNTTCGRQTAILEPETRIIGGKNAQEGEWPWQAGMLFHGTFQCGGSLIAPQWILTAAHCVSTATAHPEWFEFRMGVTKLASPSENMQQRRAVAMYIHPEYDINLPVVKYRPAYDIALFKLETPFNITDYVRTVCLPQKDMIDFPDSTEVTITGWGMMNLIGPSGDDLQEVELFLVNQTTCVSQWLEYGQPNLVVTDDMICVGLPGVDIGESACYGDSGGPLVLQTGEQWTLLGVTNYGEPTCTTEYRPNVYARVTSYLDWIQPIFEDGEPDSLPVYQFCPGNKYRCERGACLEREVKCDGRYDCASASDERNCGGIMIFFDSFKDIRLNDTSIRESVSAMSPEECARICLNKEEFRCIAFDFSMQGMMCLIAGDGYSVVPDQSGQQTHHRLDPSAKGGSFEESKHAGFLTTPLKFNDEYEGPDSGIFPRFVSPSGGANMITFTFAGVVTDEDESAGNLCQNFVVLNGTETDGVPATQKQICLYALKENGTVEIKGWSFNMEFHSANVSTNQFVAAYKAEWKCDEKIMIGGDTVGSVTSPLYPNAYPLFVDCRTVLMAPEGAQVILELIHFDLNICLSQDSITVFDGTNESAPVLASCNFDPPEMLSSSKGFLLIIFRSDGYTTPSSNPGFKLTYSTEPNRAWNCSDTLVLDEGDTGYITSPLYPDVYPMFLVCHTLLMAPEGAQVILELVYFDLNICLSGDYIAVYDGPNPSPKPLISCSSDVSEPPQKLISSKGALLIVFHTDGKVVPSVKPGFNVTYYTKSSQEICGLQTAPLDGEMQIVGGKPAQEGEWPWQAAMFFRGIWICGGSLIHPQWILTSATCLGSAIKYPELYHFSMGSNSLKDPSESMQMRRAAEVYMHPDHKIVSFDYKYDIALIKLESPFNITQFVRTVCLPRDSALELPNNTGVTVTGWGRYQPFGEFSDYLLEVEMRTVNQDYCASKWAELGYEITDTVMCVFGPPFNLQGACEHDNGGPVVVQNLLGWTVVGVIGSDWMSCYPSGYPEVHTRVSPFLDWIQPALEGEEPPRQTSNCSGDEYLCRLGGCINRYRKCNGFFECSSGSDEEYCDSLFLVFDAFYDVRLDNSSVQETVSVKSLEECPKMCLNQKEFACHAFDIIATKAEIQCAMAGKGFSVVPSMGMRLAKPREADSEVVHFELDPFVVYSSDDVNFNTTVGAYRGTLVSPSKFSSGNYTGPTSGIFSVLVEPYGKVNMLTIIMAGIVTDEDEGMTDCLNFVTANGMEGEGVSASAVRFCLYELQKGNISIEVKGSSFMLEFHSDNVLMNQFIGTFEAEWTCDDKIMVGENDTGYITSPLYPAGYPKFLNCHILLMAPEGAQVAVRVIYYDLTICSSGDYSAAYDGTTSNSSKLLSSCSSDNPPEVLISTEGAMLILFKSDGQDIFSQKPGFNLTYYSGSRNRGCSDSYYMCKSGDCVPREYKCNGIKDCTSGSDEEYCDELELVFDAFYNIRLDSSSIQDTVSVDSSKECTEVCLNQANFACFAFDIITTATEMQCAMAKKGFSVVPSGESKSRTRRESSSTVVHFELAPDASGGDSPFNSTSDAYRGVIKSPAKFSSGDYNGPVSGVFSVFVKPYGKVNMLTITMAGVITDEDEGVTDCRNFVTADGMKSEGKSAPSVRFCLYELLQRNDNIEVKGSSFILKFHSVNVLMNQFVGTYKAEWRCDDTIVVDKDNTGYVTSPLYPAAYPMFLNCHTLLKAPEGAQVFLKSIHFDWTICSSGDDVAVYDGTMSDPSMLLTNCSTTEHPPVLSSTRGALLIVFTSDGQNSSSNQPGFKFSYHSHPVMMTTPCPMISHDPKPCDPDREKEFERQAAVFRDALIGVSVGGGILIILLIFYAIYLLEWKAHLNKQVAVLEMREKGAKATVENTYEMLDDFGSRRNSKDAFDSL</sequence>
<feature type="domain" description="Apple" evidence="15">
    <location>
        <begin position="341"/>
        <end position="423"/>
    </location>
</feature>
<comment type="caution">
    <text evidence="7">Lacks conserved residue(s) required for the propagation of feature annotation.</text>
</comment>
<dbReference type="GO" id="GO:0004252">
    <property type="term" value="F:serine-type endopeptidase activity"/>
    <property type="evidence" value="ECO:0007669"/>
    <property type="project" value="InterPro"/>
</dbReference>
<evidence type="ECO:0000256" key="6">
    <source>
        <dbReference type="ARBA" id="ARBA00023157"/>
    </source>
</evidence>
<dbReference type="InterPro" id="IPR033116">
    <property type="entry name" value="TRYPSIN_SER"/>
</dbReference>
<dbReference type="GO" id="GO:0007340">
    <property type="term" value="P:acrosome reaction"/>
    <property type="evidence" value="ECO:0007669"/>
    <property type="project" value="TreeGrafter"/>
</dbReference>
<dbReference type="PROSITE" id="PS01180">
    <property type="entry name" value="CUB"/>
    <property type="match status" value="4"/>
</dbReference>
<dbReference type="Pfam" id="PF00431">
    <property type="entry name" value="CUB"/>
    <property type="match status" value="4"/>
</dbReference>
<gene>
    <name evidence="17 18" type="primary">LOC110983096</name>
</gene>
<dbReference type="Gene3D" id="4.10.400.10">
    <property type="entry name" value="Low-density Lipoprotein Receptor"/>
    <property type="match status" value="3"/>
</dbReference>
<keyword evidence="11" id="KW-1133">Transmembrane helix</keyword>
<evidence type="ECO:0000256" key="5">
    <source>
        <dbReference type="ARBA" id="ARBA00022825"/>
    </source>
</evidence>
<evidence type="ECO:0000256" key="4">
    <source>
        <dbReference type="ARBA" id="ARBA00022801"/>
    </source>
</evidence>
<evidence type="ECO:0000256" key="10">
    <source>
        <dbReference type="SAM" id="MobiDB-lite"/>
    </source>
</evidence>
<keyword evidence="12" id="KW-0732">Signal</keyword>
<feature type="domain" description="CUB" evidence="13">
    <location>
        <begin position="1322"/>
        <end position="1439"/>
    </location>
</feature>
<dbReference type="PROSITE" id="PS00134">
    <property type="entry name" value="TRYPSIN_HIS"/>
    <property type="match status" value="1"/>
</dbReference>
<dbReference type="FunFam" id="2.40.10.10:FF:000003">
    <property type="entry name" value="Transmembrane serine protease 3"/>
    <property type="match status" value="1"/>
</dbReference>
<evidence type="ECO:0000259" key="13">
    <source>
        <dbReference type="PROSITE" id="PS01180"/>
    </source>
</evidence>
<dbReference type="RefSeq" id="XP_022097732.1">
    <property type="nucleotide sequence ID" value="XM_022242040.1"/>
</dbReference>
<dbReference type="SUPFAM" id="SSF50494">
    <property type="entry name" value="Trypsin-like serine proteases"/>
    <property type="match status" value="2"/>
</dbReference>
<keyword evidence="2" id="KW-0356">Hemostasis</keyword>
<dbReference type="GO" id="GO:0007599">
    <property type="term" value="P:hemostasis"/>
    <property type="evidence" value="ECO:0007669"/>
    <property type="project" value="UniProtKB-KW"/>
</dbReference>
<dbReference type="InterPro" id="IPR001314">
    <property type="entry name" value="Peptidase_S1A"/>
</dbReference>
<dbReference type="Gene3D" id="2.60.120.290">
    <property type="entry name" value="Spermadhesin, CUB domain"/>
    <property type="match status" value="4"/>
</dbReference>
<keyword evidence="1 9" id="KW-0645">Protease</keyword>
<feature type="chain" id="PRO_5044665633" evidence="12">
    <location>
        <begin position="28"/>
        <end position="1928"/>
    </location>
</feature>
<feature type="domain" description="Apple" evidence="15">
    <location>
        <begin position="1094"/>
        <end position="1174"/>
    </location>
</feature>
<feature type="disulfide bond" evidence="8">
    <location>
        <begin position="1060"/>
        <end position="1072"/>
    </location>
</feature>
<evidence type="ECO:0000313" key="16">
    <source>
        <dbReference type="Proteomes" id="UP000694845"/>
    </source>
</evidence>
<feature type="disulfide bond" evidence="8">
    <location>
        <begin position="1079"/>
        <end position="1094"/>
    </location>
</feature>
<feature type="disulfide bond" evidence="8">
    <location>
        <begin position="326"/>
        <end position="341"/>
    </location>
</feature>
<feature type="domain" description="Peptidase S1" evidence="14">
    <location>
        <begin position="46"/>
        <end position="294"/>
    </location>
</feature>
<feature type="region of interest" description="Disordered" evidence="10">
    <location>
        <begin position="410"/>
        <end position="429"/>
    </location>
</feature>
<dbReference type="FunFam" id="2.40.10.10:FF:000068">
    <property type="entry name" value="transmembrane protease serine 2"/>
    <property type="match status" value="1"/>
</dbReference>
<proteinExistence type="predicted"/>
<dbReference type="InterPro" id="IPR023415">
    <property type="entry name" value="LDLR_class-A_CS"/>
</dbReference>
<evidence type="ECO:0000256" key="12">
    <source>
        <dbReference type="SAM" id="SignalP"/>
    </source>
</evidence>
<keyword evidence="5 9" id="KW-0720">Serine protease</keyword>
<keyword evidence="6 8" id="KW-1015">Disulfide bond</keyword>
<dbReference type="InterPro" id="IPR003609">
    <property type="entry name" value="Pan_app"/>
</dbReference>
<evidence type="ECO:0000313" key="18">
    <source>
        <dbReference type="RefSeq" id="XP_022097733.1"/>
    </source>
</evidence>
<evidence type="ECO:0000313" key="17">
    <source>
        <dbReference type="RefSeq" id="XP_022097732.1"/>
    </source>
</evidence>
<dbReference type="CDD" id="cd00041">
    <property type="entry name" value="CUB"/>
    <property type="match status" value="4"/>
</dbReference>
<reference evidence="17 18" key="1">
    <citation type="submission" date="2025-04" db="UniProtKB">
        <authorList>
            <consortium name="RefSeq"/>
        </authorList>
    </citation>
    <scope>IDENTIFICATION</scope>
</reference>
<dbReference type="PROSITE" id="PS00135">
    <property type="entry name" value="TRYPSIN_SER"/>
    <property type="match status" value="1"/>
</dbReference>
<dbReference type="SUPFAM" id="SSF49854">
    <property type="entry name" value="Spermadhesin, CUB domain"/>
    <property type="match status" value="4"/>
</dbReference>
<dbReference type="Gene3D" id="2.40.10.10">
    <property type="entry name" value="Trypsin-like serine proteases"/>
    <property type="match status" value="2"/>
</dbReference>
<feature type="disulfide bond" evidence="8">
    <location>
        <begin position="1452"/>
        <end position="1470"/>
    </location>
</feature>
<dbReference type="SMART" id="SM00473">
    <property type="entry name" value="PAN_AP"/>
    <property type="match status" value="3"/>
</dbReference>
<dbReference type="SUPFAM" id="SSF57414">
    <property type="entry name" value="Hairpin loop containing domain-like"/>
    <property type="match status" value="1"/>
</dbReference>
<feature type="domain" description="CUB" evidence="13">
    <location>
        <begin position="1705"/>
        <end position="1822"/>
    </location>
</feature>
<keyword evidence="3" id="KW-0677">Repeat</keyword>
<dbReference type="RefSeq" id="XP_022097733.1">
    <property type="nucleotide sequence ID" value="XM_022242041.1"/>
</dbReference>
<feature type="compositionally biased region" description="Basic and acidic residues" evidence="10">
    <location>
        <begin position="417"/>
        <end position="429"/>
    </location>
</feature>
<dbReference type="CDD" id="cd00112">
    <property type="entry name" value="LDLa"/>
    <property type="match status" value="3"/>
</dbReference>
<feature type="disulfide bond" evidence="8">
    <location>
        <begin position="307"/>
        <end position="319"/>
    </location>
</feature>
<protein>
    <submittedName>
        <fullName evidence="17 18">Uncharacterized protein LOC110983096 isoform X1</fullName>
    </submittedName>
</protein>
<keyword evidence="11" id="KW-0812">Transmembrane</keyword>
<dbReference type="PROSITE" id="PS50948">
    <property type="entry name" value="PAN"/>
    <property type="match status" value="3"/>
</dbReference>
<dbReference type="Pfam" id="PF00057">
    <property type="entry name" value="Ldl_recept_a"/>
    <property type="match status" value="3"/>
</dbReference>
<dbReference type="KEGG" id="aplc:110983096"/>
<dbReference type="InterPro" id="IPR009003">
    <property type="entry name" value="Peptidase_S1_PA"/>
</dbReference>
<evidence type="ECO:0000256" key="2">
    <source>
        <dbReference type="ARBA" id="ARBA00022696"/>
    </source>
</evidence>
<dbReference type="SUPFAM" id="SSF57424">
    <property type="entry name" value="LDL receptor-like module"/>
    <property type="match status" value="3"/>
</dbReference>
<evidence type="ECO:0000256" key="7">
    <source>
        <dbReference type="PROSITE-ProRule" id="PRU00059"/>
    </source>
</evidence>
<feature type="domain" description="Apple" evidence="15">
    <location>
        <begin position="1479"/>
        <end position="1560"/>
    </location>
</feature>
<evidence type="ECO:0000256" key="9">
    <source>
        <dbReference type="RuleBase" id="RU363034"/>
    </source>
</evidence>
<evidence type="ECO:0000256" key="3">
    <source>
        <dbReference type="ARBA" id="ARBA00022737"/>
    </source>
</evidence>
<dbReference type="Proteomes" id="UP000694845">
    <property type="component" value="Unplaced"/>
</dbReference>
<evidence type="ECO:0000256" key="8">
    <source>
        <dbReference type="PROSITE-ProRule" id="PRU00124"/>
    </source>
</evidence>
<feature type="disulfide bond" evidence="8">
    <location>
        <begin position="1464"/>
        <end position="1479"/>
    </location>
</feature>
<accession>A0A8B7YYG6</accession>
<dbReference type="PROSITE" id="PS50068">
    <property type="entry name" value="LDLRA_2"/>
    <property type="match status" value="3"/>
</dbReference>
<evidence type="ECO:0000259" key="15">
    <source>
        <dbReference type="PROSITE" id="PS50948"/>
    </source>
</evidence>
<feature type="domain" description="CUB" evidence="13">
    <location>
        <begin position="550"/>
        <end position="665"/>
    </location>
</feature>
<dbReference type="PRINTS" id="PR00722">
    <property type="entry name" value="CHYMOTRYPSIN"/>
</dbReference>
<dbReference type="CDD" id="cd00190">
    <property type="entry name" value="Tryp_SPc"/>
    <property type="match status" value="2"/>
</dbReference>
<dbReference type="GO" id="GO:0006508">
    <property type="term" value="P:proteolysis"/>
    <property type="evidence" value="ECO:0007669"/>
    <property type="project" value="UniProtKB-KW"/>
</dbReference>
<feature type="domain" description="CUB" evidence="13">
    <location>
        <begin position="672"/>
        <end position="790"/>
    </location>
</feature>
<dbReference type="InterPro" id="IPR043504">
    <property type="entry name" value="Peptidase_S1_PA_chymotrypsin"/>
</dbReference>
<feature type="domain" description="Peptidase S1" evidence="14">
    <location>
        <begin position="809"/>
        <end position="1049"/>
    </location>
</feature>
<evidence type="ECO:0000256" key="11">
    <source>
        <dbReference type="SAM" id="Phobius"/>
    </source>
</evidence>
<name>A0A8B7YYG6_ACAPL</name>
<organism evidence="16 17">
    <name type="scientific">Acanthaster planci</name>
    <name type="common">Crown-of-thorns starfish</name>
    <dbReference type="NCBI Taxonomy" id="133434"/>
    <lineage>
        <taxon>Eukaryota</taxon>
        <taxon>Metazoa</taxon>
        <taxon>Echinodermata</taxon>
        <taxon>Eleutherozoa</taxon>
        <taxon>Asterozoa</taxon>
        <taxon>Asteroidea</taxon>
        <taxon>Valvatacea</taxon>
        <taxon>Valvatida</taxon>
        <taxon>Acanthasteridae</taxon>
        <taxon>Acanthaster</taxon>
    </lineage>
</organism>
<keyword evidence="11" id="KW-0472">Membrane</keyword>
<feature type="signal peptide" evidence="12">
    <location>
        <begin position="1"/>
        <end position="27"/>
    </location>
</feature>
<dbReference type="InterPro" id="IPR000859">
    <property type="entry name" value="CUB_dom"/>
</dbReference>
<dbReference type="Gene3D" id="3.50.4.10">
    <property type="entry name" value="Hepatocyte Growth Factor"/>
    <property type="match status" value="1"/>
</dbReference>
<dbReference type="InterPro" id="IPR035914">
    <property type="entry name" value="Sperma_CUB_dom_sf"/>
</dbReference>
<dbReference type="SMART" id="SM00020">
    <property type="entry name" value="Tryp_SPc"/>
    <property type="match status" value="2"/>
</dbReference>
<evidence type="ECO:0000259" key="14">
    <source>
        <dbReference type="PROSITE" id="PS50240"/>
    </source>
</evidence>
<evidence type="ECO:0000256" key="1">
    <source>
        <dbReference type="ARBA" id="ARBA00022670"/>
    </source>
</evidence>
<dbReference type="PANTHER" id="PTHR24252:SF11">
    <property type="entry name" value="ATRIAL NATRIURETIC PEPTIDE-CONVERTING ENZYME ISOFORM X1"/>
    <property type="match status" value="1"/>
</dbReference>
<dbReference type="GeneID" id="110983096"/>
<dbReference type="PROSITE" id="PS01209">
    <property type="entry name" value="LDLRA_1"/>
    <property type="match status" value="3"/>
</dbReference>
<dbReference type="SMART" id="SM00192">
    <property type="entry name" value="LDLa"/>
    <property type="match status" value="3"/>
</dbReference>
<dbReference type="InterPro" id="IPR001254">
    <property type="entry name" value="Trypsin_dom"/>
</dbReference>
<dbReference type="InterPro" id="IPR036055">
    <property type="entry name" value="LDL_receptor-like_sf"/>
</dbReference>
<feature type="transmembrane region" description="Helical" evidence="11">
    <location>
        <begin position="1858"/>
        <end position="1881"/>
    </location>
</feature>
<feature type="disulfide bond" evidence="8">
    <location>
        <begin position="314"/>
        <end position="332"/>
    </location>
</feature>
<keyword evidence="16" id="KW-1185">Reference proteome</keyword>
<dbReference type="InterPro" id="IPR002172">
    <property type="entry name" value="LDrepeatLR_classA_rpt"/>
</dbReference>
<dbReference type="OrthoDB" id="10002959at2759"/>
<dbReference type="PANTHER" id="PTHR24252">
    <property type="entry name" value="ACROSIN-RELATED"/>
    <property type="match status" value="1"/>
</dbReference>
<feature type="disulfide bond" evidence="8">
    <location>
        <begin position="1445"/>
        <end position="1457"/>
    </location>
</feature>
<feature type="disulfide bond" evidence="8">
    <location>
        <begin position="1067"/>
        <end position="1085"/>
    </location>
</feature>